<dbReference type="InterPro" id="IPR027417">
    <property type="entry name" value="P-loop_NTPase"/>
</dbReference>
<dbReference type="InterPro" id="IPR006703">
    <property type="entry name" value="G_AIG1"/>
</dbReference>
<protein>
    <recommendedName>
        <fullName evidence="5">AIG1-type G domain-containing protein</fullName>
    </recommendedName>
</protein>
<dbReference type="Gene3D" id="3.40.50.300">
    <property type="entry name" value="P-loop containing nucleotide triphosphate hydrolases"/>
    <property type="match status" value="1"/>
</dbReference>
<gene>
    <name evidence="6" type="ORF">CHS0354_041901</name>
</gene>
<dbReference type="PANTHER" id="PTHR10903:SF184">
    <property type="entry name" value="GTP-BINDING PROTEIN A"/>
    <property type="match status" value="1"/>
</dbReference>
<reference evidence="6" key="1">
    <citation type="journal article" date="2021" name="Genome Biol. Evol.">
        <title>A High-Quality Reference Genome for a Parasitic Bivalve with Doubly Uniparental Inheritance (Bivalvia: Unionida).</title>
        <authorList>
            <person name="Smith C.H."/>
        </authorList>
    </citation>
    <scope>NUCLEOTIDE SEQUENCE</scope>
    <source>
        <strain evidence="6">CHS0354</strain>
    </source>
</reference>
<comment type="similarity">
    <text evidence="1">Belongs to the TRAFAC class TrmE-Era-EngA-EngB-Septin-like GTPase superfamily. AIG1/Toc34/Toc159-like paraseptin GTPase family. IAN subfamily.</text>
</comment>
<dbReference type="GO" id="GO:0005525">
    <property type="term" value="F:GTP binding"/>
    <property type="evidence" value="ECO:0007669"/>
    <property type="project" value="UniProtKB-KW"/>
</dbReference>
<keyword evidence="7" id="KW-1185">Reference proteome</keyword>
<reference evidence="6" key="2">
    <citation type="journal article" date="2021" name="Genome Biol. Evol.">
        <title>Developing a high-quality reference genome for a parasitic bivalve with doubly uniparental inheritance (Bivalvia: Unionida).</title>
        <authorList>
            <person name="Smith C.H."/>
        </authorList>
    </citation>
    <scope>NUCLEOTIDE SEQUENCE</scope>
    <source>
        <strain evidence="6">CHS0354</strain>
        <tissue evidence="6">Mantle</tissue>
    </source>
</reference>
<dbReference type="EMBL" id="JAEAOA010002351">
    <property type="protein sequence ID" value="KAK3597479.1"/>
    <property type="molecule type" value="Genomic_DNA"/>
</dbReference>
<evidence type="ECO:0000256" key="3">
    <source>
        <dbReference type="ARBA" id="ARBA00023134"/>
    </source>
</evidence>
<feature type="domain" description="AIG1-type G" evidence="5">
    <location>
        <begin position="6"/>
        <end position="212"/>
    </location>
</feature>
<name>A0AAE0W1B2_9BIVA</name>
<dbReference type="PANTHER" id="PTHR10903">
    <property type="entry name" value="GTPASE, IMAP FAMILY MEMBER-RELATED"/>
    <property type="match status" value="1"/>
</dbReference>
<evidence type="ECO:0000256" key="1">
    <source>
        <dbReference type="ARBA" id="ARBA00008535"/>
    </source>
</evidence>
<dbReference type="SUPFAM" id="SSF52540">
    <property type="entry name" value="P-loop containing nucleoside triphosphate hydrolases"/>
    <property type="match status" value="1"/>
</dbReference>
<dbReference type="AlphaFoldDB" id="A0AAE0W1B2"/>
<reference evidence="6" key="3">
    <citation type="submission" date="2023-05" db="EMBL/GenBank/DDBJ databases">
        <authorList>
            <person name="Smith C.H."/>
        </authorList>
    </citation>
    <scope>NUCLEOTIDE SEQUENCE</scope>
    <source>
        <strain evidence="6">CHS0354</strain>
        <tissue evidence="6">Mantle</tissue>
    </source>
</reference>
<sequence>METGIWTDLNILLFGNDKVGKTSIGNLILNYVGLANANFRNETGDPVCNSAITEDFPGKLITVIDTPGFGRYRRRVTEAIKQKKDEFSSRSGAFSVLFIVRANRVSDRECSESIQSFEEVFGRQFSGRTIVVVTHSNEVRGNIDVENFVGSCGTQLKNFIRKHKLRVYFADIFTTNSDFRKLQVKNLISMIESEDNTESWSFLSLSAAAAAATTAVVAGIALVAIYVAKQ</sequence>
<dbReference type="PROSITE" id="PS51720">
    <property type="entry name" value="G_AIG1"/>
    <property type="match status" value="1"/>
</dbReference>
<evidence type="ECO:0000313" key="6">
    <source>
        <dbReference type="EMBL" id="KAK3597479.1"/>
    </source>
</evidence>
<keyword evidence="4" id="KW-0472">Membrane</keyword>
<keyword evidence="4" id="KW-0812">Transmembrane</keyword>
<keyword evidence="4" id="KW-1133">Transmembrane helix</keyword>
<keyword evidence="2" id="KW-0547">Nucleotide-binding</keyword>
<organism evidence="6 7">
    <name type="scientific">Potamilus streckersoni</name>
    <dbReference type="NCBI Taxonomy" id="2493646"/>
    <lineage>
        <taxon>Eukaryota</taxon>
        <taxon>Metazoa</taxon>
        <taxon>Spiralia</taxon>
        <taxon>Lophotrochozoa</taxon>
        <taxon>Mollusca</taxon>
        <taxon>Bivalvia</taxon>
        <taxon>Autobranchia</taxon>
        <taxon>Heteroconchia</taxon>
        <taxon>Palaeoheterodonta</taxon>
        <taxon>Unionida</taxon>
        <taxon>Unionoidea</taxon>
        <taxon>Unionidae</taxon>
        <taxon>Ambleminae</taxon>
        <taxon>Lampsilini</taxon>
        <taxon>Potamilus</taxon>
    </lineage>
</organism>
<evidence type="ECO:0000313" key="7">
    <source>
        <dbReference type="Proteomes" id="UP001195483"/>
    </source>
</evidence>
<evidence type="ECO:0000256" key="4">
    <source>
        <dbReference type="SAM" id="Phobius"/>
    </source>
</evidence>
<dbReference type="Pfam" id="PF04548">
    <property type="entry name" value="AIG1"/>
    <property type="match status" value="1"/>
</dbReference>
<comment type="caution">
    <text evidence="6">The sequence shown here is derived from an EMBL/GenBank/DDBJ whole genome shotgun (WGS) entry which is preliminary data.</text>
</comment>
<dbReference type="Proteomes" id="UP001195483">
    <property type="component" value="Unassembled WGS sequence"/>
</dbReference>
<feature type="transmembrane region" description="Helical" evidence="4">
    <location>
        <begin position="200"/>
        <end position="228"/>
    </location>
</feature>
<accession>A0AAE0W1B2</accession>
<dbReference type="InterPro" id="IPR045058">
    <property type="entry name" value="GIMA/IAN/Toc"/>
</dbReference>
<evidence type="ECO:0000256" key="2">
    <source>
        <dbReference type="ARBA" id="ARBA00022741"/>
    </source>
</evidence>
<keyword evidence="3" id="KW-0342">GTP-binding</keyword>
<evidence type="ECO:0000259" key="5">
    <source>
        <dbReference type="PROSITE" id="PS51720"/>
    </source>
</evidence>
<proteinExistence type="inferred from homology"/>